<evidence type="ECO:0000256" key="1">
    <source>
        <dbReference type="SAM" id="MobiDB-lite"/>
    </source>
</evidence>
<protein>
    <submittedName>
        <fullName evidence="2">Uncharacterized protein</fullName>
    </submittedName>
</protein>
<dbReference type="EMBL" id="CAAALY010071748">
    <property type="protein sequence ID" value="VEL25111.1"/>
    <property type="molecule type" value="Genomic_DNA"/>
</dbReference>
<dbReference type="Proteomes" id="UP000784294">
    <property type="component" value="Unassembled WGS sequence"/>
</dbReference>
<name>A0A448X0N7_9PLAT</name>
<feature type="region of interest" description="Disordered" evidence="1">
    <location>
        <begin position="49"/>
        <end position="68"/>
    </location>
</feature>
<gene>
    <name evidence="2" type="ORF">PXEA_LOCUS18551</name>
</gene>
<reference evidence="2" key="1">
    <citation type="submission" date="2018-11" db="EMBL/GenBank/DDBJ databases">
        <authorList>
            <consortium name="Pathogen Informatics"/>
        </authorList>
    </citation>
    <scope>NUCLEOTIDE SEQUENCE</scope>
</reference>
<organism evidence="2 3">
    <name type="scientific">Protopolystoma xenopodis</name>
    <dbReference type="NCBI Taxonomy" id="117903"/>
    <lineage>
        <taxon>Eukaryota</taxon>
        <taxon>Metazoa</taxon>
        <taxon>Spiralia</taxon>
        <taxon>Lophotrochozoa</taxon>
        <taxon>Platyhelminthes</taxon>
        <taxon>Monogenea</taxon>
        <taxon>Polyopisthocotylea</taxon>
        <taxon>Polystomatidea</taxon>
        <taxon>Polystomatidae</taxon>
        <taxon>Protopolystoma</taxon>
    </lineage>
</organism>
<keyword evidence="3" id="KW-1185">Reference proteome</keyword>
<sequence length="125" mass="13868">MPALIASHSRLQQLLEIPSFCSTSGTLPSNPTDIVGLWPDWRLPQPAWLSSTTGRDAGSNEYASGEFRMPNDELGPFGEFTVTLDHLKSGFTYHVVLSPVMLEAAEEPTHLRRDIYDDCNFKTGN</sequence>
<proteinExistence type="predicted"/>
<evidence type="ECO:0000313" key="3">
    <source>
        <dbReference type="Proteomes" id="UP000784294"/>
    </source>
</evidence>
<accession>A0A448X0N7</accession>
<evidence type="ECO:0000313" key="2">
    <source>
        <dbReference type="EMBL" id="VEL25111.1"/>
    </source>
</evidence>
<dbReference type="AlphaFoldDB" id="A0A448X0N7"/>
<comment type="caution">
    <text evidence="2">The sequence shown here is derived from an EMBL/GenBank/DDBJ whole genome shotgun (WGS) entry which is preliminary data.</text>
</comment>